<dbReference type="InterPro" id="IPR001606">
    <property type="entry name" value="ARID_dom"/>
</dbReference>
<keyword evidence="1" id="KW-0479">Metal-binding</keyword>
<feature type="domain" description="PWWP" evidence="5">
    <location>
        <begin position="136"/>
        <end position="200"/>
    </location>
</feature>
<evidence type="ECO:0000256" key="2">
    <source>
        <dbReference type="ARBA" id="ARBA00022771"/>
    </source>
</evidence>
<dbReference type="PANTHER" id="PTHR15999:SF6">
    <property type="entry name" value="ZINC FINGER CW-TYPE PWWP DOMAIN PROTEIN 2"/>
    <property type="match status" value="1"/>
</dbReference>
<evidence type="ECO:0000313" key="8">
    <source>
        <dbReference type="EMBL" id="OWF39400.1"/>
    </source>
</evidence>
<gene>
    <name evidence="8" type="ORF">KP79_PYT19240</name>
</gene>
<dbReference type="EMBL" id="NEDP02005528">
    <property type="protein sequence ID" value="OWF39400.1"/>
    <property type="molecule type" value="Genomic_DNA"/>
</dbReference>
<feature type="domain" description="ARID" evidence="6">
    <location>
        <begin position="369"/>
        <end position="462"/>
    </location>
</feature>
<proteinExistence type="predicted"/>
<sequence length="644" mass="74035">MENHPYNTRKRMKKQLNDQNDGKVEDFLQTDKMSQDLFCNYLTSSPETTPSQRAEREQLKKQITDFTWVQCDNIDCQKWRRLPVKECEGLSQKEWYCYIGTDPRYNSCEAPEEDHRAYDKLARKLGLNYVMSQLAQGTIVWAKMMGYCRWPALVTMDPACGLSCEWDIDGEPQVYHVEYLGTKHSHGWIRADKLTLYGHKEEDNPQKRKCRTKQMVRTMAANKIQRRKYQKVPVDLAVMEADELFHLNEDQRLAVCTFKYSKKVEEKQTESQIRTTDGRKRSKKDSQQSCCQLCGVDTQSQKKPVKRGRKLAASLHKDDAVVPSSRQHSIDNDTLSQSDIFQFENLKFKSTLVDKSKEEKFKIDVEMYKKNEKAFDHDLRRFMARNKVAVSKTPVWQRVSIGLFQIFLSVFERGGYKKVCVSRSWAAVYKELTELPVGQTSVGGLAKNYYERNVYPYELYITGGDYQAALNNMGNKKNKKLTKVDVAASTMSDVPESDKPSTDHSGTEDDNGEIELEKLLEEEQEDVDLEAMLTQLEAYSKMCQLEDDQYLVCLDVDAAQKRLGIDITFHDDSSGSIFSPGVKLADTASEFGPSYLPDEGAQMVPSVDMDSNIDNPSQSDQILQQLLVLDDEFLQLEHEMASYL</sequence>
<name>A0A210PSD2_MIZYE</name>
<evidence type="ECO:0000313" key="9">
    <source>
        <dbReference type="Proteomes" id="UP000242188"/>
    </source>
</evidence>
<feature type="region of interest" description="Disordered" evidence="4">
    <location>
        <begin position="489"/>
        <end position="511"/>
    </location>
</feature>
<dbReference type="PROSITE" id="PS51011">
    <property type="entry name" value="ARID"/>
    <property type="match status" value="1"/>
</dbReference>
<feature type="domain" description="CW-type" evidence="7">
    <location>
        <begin position="62"/>
        <end position="116"/>
    </location>
</feature>
<dbReference type="SUPFAM" id="SSF46774">
    <property type="entry name" value="ARID-like"/>
    <property type="match status" value="1"/>
</dbReference>
<dbReference type="GO" id="GO:0005634">
    <property type="term" value="C:nucleus"/>
    <property type="evidence" value="ECO:0007669"/>
    <property type="project" value="TreeGrafter"/>
</dbReference>
<dbReference type="CDD" id="cd20146">
    <property type="entry name" value="PWWP_ZCWPW2"/>
    <property type="match status" value="1"/>
</dbReference>
<dbReference type="Pfam" id="PF00855">
    <property type="entry name" value="PWWP"/>
    <property type="match status" value="1"/>
</dbReference>
<dbReference type="InterPro" id="IPR036431">
    <property type="entry name" value="ARID_dom_sf"/>
</dbReference>
<dbReference type="PROSITE" id="PS50812">
    <property type="entry name" value="PWWP"/>
    <property type="match status" value="1"/>
</dbReference>
<evidence type="ECO:0000259" key="7">
    <source>
        <dbReference type="PROSITE" id="PS51050"/>
    </source>
</evidence>
<dbReference type="AlphaFoldDB" id="A0A210PSD2"/>
<dbReference type="Pfam" id="PF07496">
    <property type="entry name" value="zf-CW"/>
    <property type="match status" value="1"/>
</dbReference>
<evidence type="ECO:0000259" key="5">
    <source>
        <dbReference type="PROSITE" id="PS50812"/>
    </source>
</evidence>
<dbReference type="OrthoDB" id="757982at2759"/>
<evidence type="ECO:0000256" key="3">
    <source>
        <dbReference type="ARBA" id="ARBA00022833"/>
    </source>
</evidence>
<dbReference type="InterPro" id="IPR000313">
    <property type="entry name" value="PWWP_dom"/>
</dbReference>
<dbReference type="Gene3D" id="1.10.150.60">
    <property type="entry name" value="ARID DNA-binding domain"/>
    <property type="match status" value="1"/>
</dbReference>
<feature type="compositionally biased region" description="Basic and acidic residues" evidence="4">
    <location>
        <begin position="496"/>
        <end position="507"/>
    </location>
</feature>
<dbReference type="CDD" id="cd16100">
    <property type="entry name" value="ARID"/>
    <property type="match status" value="1"/>
</dbReference>
<dbReference type="GO" id="GO:0008270">
    <property type="term" value="F:zinc ion binding"/>
    <property type="evidence" value="ECO:0007669"/>
    <property type="project" value="UniProtKB-KW"/>
</dbReference>
<evidence type="ECO:0000256" key="1">
    <source>
        <dbReference type="ARBA" id="ARBA00022723"/>
    </source>
</evidence>
<dbReference type="STRING" id="6573.A0A210PSD2"/>
<dbReference type="Gene3D" id="3.30.40.100">
    <property type="match status" value="1"/>
</dbReference>
<reference evidence="8 9" key="1">
    <citation type="journal article" date="2017" name="Nat. Ecol. Evol.">
        <title>Scallop genome provides insights into evolution of bilaterian karyotype and development.</title>
        <authorList>
            <person name="Wang S."/>
            <person name="Zhang J."/>
            <person name="Jiao W."/>
            <person name="Li J."/>
            <person name="Xun X."/>
            <person name="Sun Y."/>
            <person name="Guo X."/>
            <person name="Huan P."/>
            <person name="Dong B."/>
            <person name="Zhang L."/>
            <person name="Hu X."/>
            <person name="Sun X."/>
            <person name="Wang J."/>
            <person name="Zhao C."/>
            <person name="Wang Y."/>
            <person name="Wang D."/>
            <person name="Huang X."/>
            <person name="Wang R."/>
            <person name="Lv J."/>
            <person name="Li Y."/>
            <person name="Zhang Z."/>
            <person name="Liu B."/>
            <person name="Lu W."/>
            <person name="Hui Y."/>
            <person name="Liang J."/>
            <person name="Zhou Z."/>
            <person name="Hou R."/>
            <person name="Li X."/>
            <person name="Liu Y."/>
            <person name="Li H."/>
            <person name="Ning X."/>
            <person name="Lin Y."/>
            <person name="Zhao L."/>
            <person name="Xing Q."/>
            <person name="Dou J."/>
            <person name="Li Y."/>
            <person name="Mao J."/>
            <person name="Guo H."/>
            <person name="Dou H."/>
            <person name="Li T."/>
            <person name="Mu C."/>
            <person name="Jiang W."/>
            <person name="Fu Q."/>
            <person name="Fu X."/>
            <person name="Miao Y."/>
            <person name="Liu J."/>
            <person name="Yu Q."/>
            <person name="Li R."/>
            <person name="Liao H."/>
            <person name="Li X."/>
            <person name="Kong Y."/>
            <person name="Jiang Z."/>
            <person name="Chourrout D."/>
            <person name="Li R."/>
            <person name="Bao Z."/>
        </authorList>
    </citation>
    <scope>NUCLEOTIDE SEQUENCE [LARGE SCALE GENOMIC DNA]</scope>
    <source>
        <strain evidence="8 9">PY_sf001</strain>
    </source>
</reference>
<dbReference type="PANTHER" id="PTHR15999">
    <property type="entry name" value="ZINC FINGER CW-TYPE PWWP DOMAIN PROTEIN 1"/>
    <property type="match status" value="1"/>
</dbReference>
<dbReference type="Proteomes" id="UP000242188">
    <property type="component" value="Unassembled WGS sequence"/>
</dbReference>
<dbReference type="InterPro" id="IPR042778">
    <property type="entry name" value="ZCWPW1/ZCWPW2"/>
</dbReference>
<dbReference type="SMART" id="SM01014">
    <property type="entry name" value="ARID"/>
    <property type="match status" value="1"/>
</dbReference>
<keyword evidence="3" id="KW-0862">Zinc</keyword>
<comment type="caution">
    <text evidence="8">The sequence shown here is derived from an EMBL/GenBank/DDBJ whole genome shotgun (WGS) entry which is preliminary data.</text>
</comment>
<evidence type="ECO:0000256" key="4">
    <source>
        <dbReference type="SAM" id="MobiDB-lite"/>
    </source>
</evidence>
<dbReference type="PROSITE" id="PS51050">
    <property type="entry name" value="ZF_CW"/>
    <property type="match status" value="1"/>
</dbReference>
<organism evidence="8 9">
    <name type="scientific">Mizuhopecten yessoensis</name>
    <name type="common">Japanese scallop</name>
    <name type="synonym">Patinopecten yessoensis</name>
    <dbReference type="NCBI Taxonomy" id="6573"/>
    <lineage>
        <taxon>Eukaryota</taxon>
        <taxon>Metazoa</taxon>
        <taxon>Spiralia</taxon>
        <taxon>Lophotrochozoa</taxon>
        <taxon>Mollusca</taxon>
        <taxon>Bivalvia</taxon>
        <taxon>Autobranchia</taxon>
        <taxon>Pteriomorphia</taxon>
        <taxon>Pectinida</taxon>
        <taxon>Pectinoidea</taxon>
        <taxon>Pectinidae</taxon>
        <taxon>Mizuhopecten</taxon>
    </lineage>
</organism>
<dbReference type="Gene3D" id="2.30.30.140">
    <property type="match status" value="1"/>
</dbReference>
<dbReference type="Pfam" id="PF01388">
    <property type="entry name" value="ARID"/>
    <property type="match status" value="1"/>
</dbReference>
<accession>A0A210PSD2</accession>
<dbReference type="GO" id="GO:0003677">
    <property type="term" value="F:DNA binding"/>
    <property type="evidence" value="ECO:0007669"/>
    <property type="project" value="InterPro"/>
</dbReference>
<dbReference type="SMART" id="SM00501">
    <property type="entry name" value="BRIGHT"/>
    <property type="match status" value="1"/>
</dbReference>
<protein>
    <submittedName>
        <fullName evidence="8">Zinc finger CW-type PWWP domain protein 2</fullName>
    </submittedName>
</protein>
<evidence type="ECO:0000259" key="6">
    <source>
        <dbReference type="PROSITE" id="PS51011"/>
    </source>
</evidence>
<keyword evidence="9" id="KW-1185">Reference proteome</keyword>
<dbReference type="InterPro" id="IPR011124">
    <property type="entry name" value="Znf_CW"/>
</dbReference>
<feature type="region of interest" description="Disordered" evidence="4">
    <location>
        <begin position="1"/>
        <end position="21"/>
    </location>
</feature>
<keyword evidence="2" id="KW-0863">Zinc-finger</keyword>
<dbReference type="SUPFAM" id="SSF63748">
    <property type="entry name" value="Tudor/PWWP/MBT"/>
    <property type="match status" value="1"/>
</dbReference>